<keyword evidence="2" id="KW-1185">Reference proteome</keyword>
<dbReference type="Proteomes" id="UP001186974">
    <property type="component" value="Unassembled WGS sequence"/>
</dbReference>
<proteinExistence type="predicted"/>
<reference evidence="1" key="1">
    <citation type="submission" date="2024-09" db="EMBL/GenBank/DDBJ databases">
        <title>Black Yeasts Isolated from many extreme environments.</title>
        <authorList>
            <person name="Coleine C."/>
            <person name="Stajich J.E."/>
            <person name="Selbmann L."/>
        </authorList>
    </citation>
    <scope>NUCLEOTIDE SEQUENCE</scope>
    <source>
        <strain evidence="1">CCFEE 5737</strain>
    </source>
</reference>
<organism evidence="1 2">
    <name type="scientific">Coniosporium uncinatum</name>
    <dbReference type="NCBI Taxonomy" id="93489"/>
    <lineage>
        <taxon>Eukaryota</taxon>
        <taxon>Fungi</taxon>
        <taxon>Dikarya</taxon>
        <taxon>Ascomycota</taxon>
        <taxon>Pezizomycotina</taxon>
        <taxon>Dothideomycetes</taxon>
        <taxon>Dothideomycetes incertae sedis</taxon>
        <taxon>Coniosporium</taxon>
    </lineage>
</organism>
<name>A0ACC3DGS1_9PEZI</name>
<evidence type="ECO:0000313" key="2">
    <source>
        <dbReference type="Proteomes" id="UP001186974"/>
    </source>
</evidence>
<protein>
    <submittedName>
        <fullName evidence="1">Uncharacterized protein</fullName>
    </submittedName>
</protein>
<accession>A0ACC3DGS1</accession>
<sequence length="187" mass="19828">DDDPNFFRLAPGKVVGLLNVPFAVKATSFTKDDATGRVTEIRASKVDVDAEGGGGGGGVKPKGFIHWVSTARNVPVTARQYNALFKSEEPNGLDWKNGGWADDLNPESEIAFEDAVVEVGIGELRKGEAKKADGGSDDLVRFQAVRTGYFCIDTRSGGKGDAEGEKLVLNEIVSLKEDAGKVTGGKK</sequence>
<feature type="non-terminal residue" evidence="1">
    <location>
        <position position="1"/>
    </location>
</feature>
<dbReference type="EMBL" id="JAWDJW010004770">
    <property type="protein sequence ID" value="KAK3072034.1"/>
    <property type="molecule type" value="Genomic_DNA"/>
</dbReference>
<evidence type="ECO:0000313" key="1">
    <source>
        <dbReference type="EMBL" id="KAK3072034.1"/>
    </source>
</evidence>
<comment type="caution">
    <text evidence="1">The sequence shown here is derived from an EMBL/GenBank/DDBJ whole genome shotgun (WGS) entry which is preliminary data.</text>
</comment>
<gene>
    <name evidence="1" type="ORF">LTS18_014725</name>
</gene>